<accession>A0A6A4LMZ5</accession>
<protein>
    <submittedName>
        <fullName evidence="3">Uncharacterized protein</fullName>
    </submittedName>
</protein>
<dbReference type="Proteomes" id="UP000428333">
    <property type="component" value="Linkage Group LG04"/>
</dbReference>
<reference evidence="3 4" key="1">
    <citation type="journal article" date="2019" name="Genome Biol. Evol.">
        <title>The Rhododendron genome and chromosomal organization provide insight into shared whole-genome duplications across the heath family (Ericaceae).</title>
        <authorList>
            <person name="Soza V.L."/>
            <person name="Lindsley D."/>
            <person name="Waalkes A."/>
            <person name="Ramage E."/>
            <person name="Patwardhan R.P."/>
            <person name="Burton J.N."/>
            <person name="Adey A."/>
            <person name="Kumar A."/>
            <person name="Qiu R."/>
            <person name="Shendure J."/>
            <person name="Hall B."/>
        </authorList>
    </citation>
    <scope>NUCLEOTIDE SEQUENCE [LARGE SCALE GENOMIC DNA]</scope>
    <source>
        <strain evidence="3">RSF 1966-606</strain>
    </source>
</reference>
<feature type="chain" id="PRO_5025433855" evidence="2">
    <location>
        <begin position="20"/>
        <end position="234"/>
    </location>
</feature>
<comment type="caution">
    <text evidence="3">The sequence shown here is derived from an EMBL/GenBank/DDBJ whole genome shotgun (WGS) entry which is preliminary data.</text>
</comment>
<feature type="compositionally biased region" description="Basic and acidic residues" evidence="1">
    <location>
        <begin position="88"/>
        <end position="98"/>
    </location>
</feature>
<evidence type="ECO:0000313" key="4">
    <source>
        <dbReference type="Proteomes" id="UP000428333"/>
    </source>
</evidence>
<dbReference type="EMBL" id="QEFC01001001">
    <property type="protein sequence ID" value="KAE9460623.1"/>
    <property type="molecule type" value="Genomic_DNA"/>
</dbReference>
<proteinExistence type="predicted"/>
<name>A0A6A4LMZ5_9ERIC</name>
<feature type="non-terminal residue" evidence="3">
    <location>
        <position position="1"/>
    </location>
</feature>
<evidence type="ECO:0000313" key="3">
    <source>
        <dbReference type="EMBL" id="KAE9460623.1"/>
    </source>
</evidence>
<sequence length="234" mass="25923">MNGGRLWCTAMFYCRRAALLVVQQCTTVPPSPLIAAATLLPLYRHFAATLLPLHRHFAASRHPSERRKRTLTAKEKQGKKKALQDTLDSFRRDASRQGEQPREGFFLLANLVEDQAGACPKDRSSYLYRLSNRKTLISGGVLRVGSIPSQQSKLLPDPAHLPLKLECFSCSETRFYILAGILSLPCSGLFANDVLREFGHNLDLAGASMLKLVKLARSEVKVAHDIARAALLSL</sequence>
<feature type="region of interest" description="Disordered" evidence="1">
    <location>
        <begin position="59"/>
        <end position="98"/>
    </location>
</feature>
<gene>
    <name evidence="3" type="ORF">C3L33_07460</name>
</gene>
<keyword evidence="4" id="KW-1185">Reference proteome</keyword>
<dbReference type="AlphaFoldDB" id="A0A6A4LMZ5"/>
<feature type="signal peptide" evidence="2">
    <location>
        <begin position="1"/>
        <end position="19"/>
    </location>
</feature>
<evidence type="ECO:0000256" key="2">
    <source>
        <dbReference type="SAM" id="SignalP"/>
    </source>
</evidence>
<feature type="compositionally biased region" description="Basic residues" evidence="1">
    <location>
        <begin position="59"/>
        <end position="81"/>
    </location>
</feature>
<organism evidence="3 4">
    <name type="scientific">Rhododendron williamsianum</name>
    <dbReference type="NCBI Taxonomy" id="262921"/>
    <lineage>
        <taxon>Eukaryota</taxon>
        <taxon>Viridiplantae</taxon>
        <taxon>Streptophyta</taxon>
        <taxon>Embryophyta</taxon>
        <taxon>Tracheophyta</taxon>
        <taxon>Spermatophyta</taxon>
        <taxon>Magnoliopsida</taxon>
        <taxon>eudicotyledons</taxon>
        <taxon>Gunneridae</taxon>
        <taxon>Pentapetalae</taxon>
        <taxon>asterids</taxon>
        <taxon>Ericales</taxon>
        <taxon>Ericaceae</taxon>
        <taxon>Ericoideae</taxon>
        <taxon>Rhodoreae</taxon>
        <taxon>Rhododendron</taxon>
    </lineage>
</organism>
<evidence type="ECO:0000256" key="1">
    <source>
        <dbReference type="SAM" id="MobiDB-lite"/>
    </source>
</evidence>
<keyword evidence="2" id="KW-0732">Signal</keyword>